<dbReference type="OrthoDB" id="190089at2759"/>
<organism evidence="2 3">
    <name type="scientific">Drosophila willistoni</name>
    <name type="common">Fruit fly</name>
    <dbReference type="NCBI Taxonomy" id="7260"/>
    <lineage>
        <taxon>Eukaryota</taxon>
        <taxon>Metazoa</taxon>
        <taxon>Ecdysozoa</taxon>
        <taxon>Arthropoda</taxon>
        <taxon>Hexapoda</taxon>
        <taxon>Insecta</taxon>
        <taxon>Pterygota</taxon>
        <taxon>Neoptera</taxon>
        <taxon>Endopterygota</taxon>
        <taxon>Diptera</taxon>
        <taxon>Brachycera</taxon>
        <taxon>Muscomorpha</taxon>
        <taxon>Ephydroidea</taxon>
        <taxon>Drosophilidae</taxon>
        <taxon>Drosophila</taxon>
        <taxon>Sophophora</taxon>
    </lineage>
</organism>
<dbReference type="Proteomes" id="UP000007798">
    <property type="component" value="Unassembled WGS sequence"/>
</dbReference>
<feature type="domain" description="CHK kinase-like" evidence="1">
    <location>
        <begin position="120"/>
        <end position="317"/>
    </location>
</feature>
<dbReference type="PANTHER" id="PTHR11012:SF48">
    <property type="entry name" value="CHK KINASE-LIKE DOMAIN-CONTAINING PROTEIN-RELATED"/>
    <property type="match status" value="1"/>
</dbReference>
<dbReference type="HOGENOM" id="CLU_010718_3_0_1"/>
<keyword evidence="3" id="KW-1185">Reference proteome</keyword>
<accession>B4MZT7</accession>
<dbReference type="AlphaFoldDB" id="B4MZT7"/>
<reference evidence="2 3" key="1">
    <citation type="journal article" date="2007" name="Nature">
        <title>Evolution of genes and genomes on the Drosophila phylogeny.</title>
        <authorList>
            <consortium name="Drosophila 12 Genomes Consortium"/>
            <person name="Clark A.G."/>
            <person name="Eisen M.B."/>
            <person name="Smith D.R."/>
            <person name="Bergman C.M."/>
            <person name="Oliver B."/>
            <person name="Markow T.A."/>
            <person name="Kaufman T.C."/>
            <person name="Kellis M."/>
            <person name="Gelbart W."/>
            <person name="Iyer V.N."/>
            <person name="Pollard D.A."/>
            <person name="Sackton T.B."/>
            <person name="Larracuente A.M."/>
            <person name="Singh N.D."/>
            <person name="Abad J.P."/>
            <person name="Abt D.N."/>
            <person name="Adryan B."/>
            <person name="Aguade M."/>
            <person name="Akashi H."/>
            <person name="Anderson W.W."/>
            <person name="Aquadro C.F."/>
            <person name="Ardell D.H."/>
            <person name="Arguello R."/>
            <person name="Artieri C.G."/>
            <person name="Barbash D.A."/>
            <person name="Barker D."/>
            <person name="Barsanti P."/>
            <person name="Batterham P."/>
            <person name="Batzoglou S."/>
            <person name="Begun D."/>
            <person name="Bhutkar A."/>
            <person name="Blanco E."/>
            <person name="Bosak S.A."/>
            <person name="Bradley R.K."/>
            <person name="Brand A.D."/>
            <person name="Brent M.R."/>
            <person name="Brooks A.N."/>
            <person name="Brown R.H."/>
            <person name="Butlin R.K."/>
            <person name="Caggese C."/>
            <person name="Calvi B.R."/>
            <person name="Bernardo de Carvalho A."/>
            <person name="Caspi A."/>
            <person name="Castrezana S."/>
            <person name="Celniker S.E."/>
            <person name="Chang J.L."/>
            <person name="Chapple C."/>
            <person name="Chatterji S."/>
            <person name="Chinwalla A."/>
            <person name="Civetta A."/>
            <person name="Clifton S.W."/>
            <person name="Comeron J.M."/>
            <person name="Costello J.C."/>
            <person name="Coyne J.A."/>
            <person name="Daub J."/>
            <person name="David R.G."/>
            <person name="Delcher A.L."/>
            <person name="Delehaunty K."/>
            <person name="Do C.B."/>
            <person name="Ebling H."/>
            <person name="Edwards K."/>
            <person name="Eickbush T."/>
            <person name="Evans J.D."/>
            <person name="Filipski A."/>
            <person name="Findeiss S."/>
            <person name="Freyhult E."/>
            <person name="Fulton L."/>
            <person name="Fulton R."/>
            <person name="Garcia A.C."/>
            <person name="Gardiner A."/>
            <person name="Garfield D.A."/>
            <person name="Garvin B.E."/>
            <person name="Gibson G."/>
            <person name="Gilbert D."/>
            <person name="Gnerre S."/>
            <person name="Godfrey J."/>
            <person name="Good R."/>
            <person name="Gotea V."/>
            <person name="Gravely B."/>
            <person name="Greenberg A.J."/>
            <person name="Griffiths-Jones S."/>
            <person name="Gross S."/>
            <person name="Guigo R."/>
            <person name="Gustafson E.A."/>
            <person name="Haerty W."/>
            <person name="Hahn M.W."/>
            <person name="Halligan D.L."/>
            <person name="Halpern A.L."/>
            <person name="Halter G.M."/>
            <person name="Han M.V."/>
            <person name="Heger A."/>
            <person name="Hillier L."/>
            <person name="Hinrichs A.S."/>
            <person name="Holmes I."/>
            <person name="Hoskins R.A."/>
            <person name="Hubisz M.J."/>
            <person name="Hultmark D."/>
            <person name="Huntley M.A."/>
            <person name="Jaffe D.B."/>
            <person name="Jagadeeshan S."/>
            <person name="Jeck W.R."/>
            <person name="Johnson J."/>
            <person name="Jones C.D."/>
            <person name="Jordan W.C."/>
            <person name="Karpen G.H."/>
            <person name="Kataoka E."/>
            <person name="Keightley P.D."/>
            <person name="Kheradpour P."/>
            <person name="Kirkness E.F."/>
            <person name="Koerich L.B."/>
            <person name="Kristiansen K."/>
            <person name="Kudrna D."/>
            <person name="Kulathinal R.J."/>
            <person name="Kumar S."/>
            <person name="Kwok R."/>
            <person name="Lander E."/>
            <person name="Langley C.H."/>
            <person name="Lapoint R."/>
            <person name="Lazzaro B.P."/>
            <person name="Lee S.J."/>
            <person name="Levesque L."/>
            <person name="Li R."/>
            <person name="Lin C.F."/>
            <person name="Lin M.F."/>
            <person name="Lindblad-Toh K."/>
            <person name="Llopart A."/>
            <person name="Long M."/>
            <person name="Low L."/>
            <person name="Lozovsky E."/>
            <person name="Lu J."/>
            <person name="Luo M."/>
            <person name="Machado C.A."/>
            <person name="Makalowski W."/>
            <person name="Marzo M."/>
            <person name="Matsuda M."/>
            <person name="Matzkin L."/>
            <person name="McAllister B."/>
            <person name="McBride C.S."/>
            <person name="McKernan B."/>
            <person name="McKernan K."/>
            <person name="Mendez-Lago M."/>
            <person name="Minx P."/>
            <person name="Mollenhauer M.U."/>
            <person name="Montooth K."/>
            <person name="Mount S.M."/>
            <person name="Mu X."/>
            <person name="Myers E."/>
            <person name="Negre B."/>
            <person name="Newfeld S."/>
            <person name="Nielsen R."/>
            <person name="Noor M.A."/>
            <person name="O'Grady P."/>
            <person name="Pachter L."/>
            <person name="Papaceit M."/>
            <person name="Parisi M.J."/>
            <person name="Parisi M."/>
            <person name="Parts L."/>
            <person name="Pedersen J.S."/>
            <person name="Pesole G."/>
            <person name="Phillippy A.M."/>
            <person name="Ponting C.P."/>
            <person name="Pop M."/>
            <person name="Porcelli D."/>
            <person name="Powell J.R."/>
            <person name="Prohaska S."/>
            <person name="Pruitt K."/>
            <person name="Puig M."/>
            <person name="Quesneville H."/>
            <person name="Ram K.R."/>
            <person name="Rand D."/>
            <person name="Rasmussen M.D."/>
            <person name="Reed L.K."/>
            <person name="Reenan R."/>
            <person name="Reily A."/>
            <person name="Remington K.A."/>
            <person name="Rieger T.T."/>
            <person name="Ritchie M.G."/>
            <person name="Robin C."/>
            <person name="Rogers Y.H."/>
            <person name="Rohde C."/>
            <person name="Rozas J."/>
            <person name="Rubenfield M.J."/>
            <person name="Ruiz A."/>
            <person name="Russo S."/>
            <person name="Salzberg S.L."/>
            <person name="Sanchez-Gracia A."/>
            <person name="Saranga D.J."/>
            <person name="Sato H."/>
            <person name="Schaeffer S.W."/>
            <person name="Schatz M.C."/>
            <person name="Schlenke T."/>
            <person name="Schwartz R."/>
            <person name="Segarra C."/>
            <person name="Singh R.S."/>
            <person name="Sirot L."/>
            <person name="Sirota M."/>
            <person name="Sisneros N.B."/>
            <person name="Smith C.D."/>
            <person name="Smith T.F."/>
            <person name="Spieth J."/>
            <person name="Stage D.E."/>
            <person name="Stark A."/>
            <person name="Stephan W."/>
            <person name="Strausberg R.L."/>
            <person name="Strempel S."/>
            <person name="Sturgill D."/>
            <person name="Sutton G."/>
            <person name="Sutton G.G."/>
            <person name="Tao W."/>
            <person name="Teichmann S."/>
            <person name="Tobari Y.N."/>
            <person name="Tomimura Y."/>
            <person name="Tsolas J.M."/>
            <person name="Valente V.L."/>
            <person name="Venter E."/>
            <person name="Venter J.C."/>
            <person name="Vicario S."/>
            <person name="Vieira F.G."/>
            <person name="Vilella A.J."/>
            <person name="Villasante A."/>
            <person name="Walenz B."/>
            <person name="Wang J."/>
            <person name="Wasserman M."/>
            <person name="Watts T."/>
            <person name="Wilson D."/>
            <person name="Wilson R.K."/>
            <person name="Wing R.A."/>
            <person name="Wolfner M.F."/>
            <person name="Wong A."/>
            <person name="Wong G.K."/>
            <person name="Wu C.I."/>
            <person name="Wu G."/>
            <person name="Yamamoto D."/>
            <person name="Yang H.P."/>
            <person name="Yang S.P."/>
            <person name="Yorke J.A."/>
            <person name="Yoshida K."/>
            <person name="Zdobnov E."/>
            <person name="Zhang P."/>
            <person name="Zhang Y."/>
            <person name="Zimin A.V."/>
            <person name="Baldwin J."/>
            <person name="Abdouelleil A."/>
            <person name="Abdulkadir J."/>
            <person name="Abebe A."/>
            <person name="Abera B."/>
            <person name="Abreu J."/>
            <person name="Acer S.C."/>
            <person name="Aftuck L."/>
            <person name="Alexander A."/>
            <person name="An P."/>
            <person name="Anderson E."/>
            <person name="Anderson S."/>
            <person name="Arachi H."/>
            <person name="Azer M."/>
            <person name="Bachantsang P."/>
            <person name="Barry A."/>
            <person name="Bayul T."/>
            <person name="Berlin A."/>
            <person name="Bessette D."/>
            <person name="Bloom T."/>
            <person name="Blye J."/>
            <person name="Boguslavskiy L."/>
            <person name="Bonnet C."/>
            <person name="Boukhgalter B."/>
            <person name="Bourzgui I."/>
            <person name="Brown A."/>
            <person name="Cahill P."/>
            <person name="Channer S."/>
            <person name="Cheshatsang Y."/>
            <person name="Chuda L."/>
            <person name="Citroen M."/>
            <person name="Collymore A."/>
            <person name="Cooke P."/>
            <person name="Costello M."/>
            <person name="D'Aco K."/>
            <person name="Daza R."/>
            <person name="De Haan G."/>
            <person name="DeGray S."/>
            <person name="DeMaso C."/>
            <person name="Dhargay N."/>
            <person name="Dooley K."/>
            <person name="Dooley E."/>
            <person name="Doricent M."/>
            <person name="Dorje P."/>
            <person name="Dorjee K."/>
            <person name="Dupes A."/>
            <person name="Elong R."/>
            <person name="Falk J."/>
            <person name="Farina A."/>
            <person name="Faro S."/>
            <person name="Ferguson D."/>
            <person name="Fisher S."/>
            <person name="Foley C.D."/>
            <person name="Franke A."/>
            <person name="Friedrich D."/>
            <person name="Gadbois L."/>
            <person name="Gearin G."/>
            <person name="Gearin C.R."/>
            <person name="Giannoukos G."/>
            <person name="Goode T."/>
            <person name="Graham J."/>
            <person name="Grandbois E."/>
            <person name="Grewal S."/>
            <person name="Gyaltsen K."/>
            <person name="Hafez N."/>
            <person name="Hagos B."/>
            <person name="Hall J."/>
            <person name="Henson C."/>
            <person name="Hollinger A."/>
            <person name="Honan T."/>
            <person name="Huard M.D."/>
            <person name="Hughes L."/>
            <person name="Hurhula B."/>
            <person name="Husby M.E."/>
            <person name="Kamat A."/>
            <person name="Kanga B."/>
            <person name="Kashin S."/>
            <person name="Khazanovich D."/>
            <person name="Kisner P."/>
            <person name="Lance K."/>
            <person name="Lara M."/>
            <person name="Lee W."/>
            <person name="Lennon N."/>
            <person name="Letendre F."/>
            <person name="LeVine R."/>
            <person name="Lipovsky A."/>
            <person name="Liu X."/>
            <person name="Liu J."/>
            <person name="Liu S."/>
            <person name="Lokyitsang T."/>
            <person name="Lokyitsang Y."/>
            <person name="Lubonja R."/>
            <person name="Lui A."/>
            <person name="MacDonald P."/>
            <person name="Magnisalis V."/>
            <person name="Maru K."/>
            <person name="Matthews C."/>
            <person name="McCusker W."/>
            <person name="McDonough S."/>
            <person name="Mehta T."/>
            <person name="Meldrim J."/>
            <person name="Meneus L."/>
            <person name="Mihai O."/>
            <person name="Mihalev A."/>
            <person name="Mihova T."/>
            <person name="Mittelman R."/>
            <person name="Mlenga V."/>
            <person name="Montmayeur A."/>
            <person name="Mulrain L."/>
            <person name="Navidi A."/>
            <person name="Naylor J."/>
            <person name="Negash T."/>
            <person name="Nguyen T."/>
            <person name="Nguyen N."/>
            <person name="Nicol R."/>
            <person name="Norbu C."/>
            <person name="Norbu N."/>
            <person name="Novod N."/>
            <person name="O'Neill B."/>
            <person name="Osman S."/>
            <person name="Markiewicz E."/>
            <person name="Oyono O.L."/>
            <person name="Patti C."/>
            <person name="Phunkhang P."/>
            <person name="Pierre F."/>
            <person name="Priest M."/>
            <person name="Raghuraman S."/>
            <person name="Rege F."/>
            <person name="Reyes R."/>
            <person name="Rise C."/>
            <person name="Rogov P."/>
            <person name="Ross K."/>
            <person name="Ryan E."/>
            <person name="Settipalli S."/>
            <person name="Shea T."/>
            <person name="Sherpa N."/>
            <person name="Shi L."/>
            <person name="Shih D."/>
            <person name="Sparrow T."/>
            <person name="Spaulding J."/>
            <person name="Stalker J."/>
            <person name="Stange-Thomann N."/>
            <person name="Stavropoulos S."/>
            <person name="Stone C."/>
            <person name="Strader C."/>
            <person name="Tesfaye S."/>
            <person name="Thomson T."/>
            <person name="Thoulutsang Y."/>
            <person name="Thoulutsang D."/>
            <person name="Topham K."/>
            <person name="Topping I."/>
            <person name="Tsamla T."/>
            <person name="Vassiliev H."/>
            <person name="Vo A."/>
            <person name="Wangchuk T."/>
            <person name="Wangdi T."/>
            <person name="Weiand M."/>
            <person name="Wilkinson J."/>
            <person name="Wilson A."/>
            <person name="Yadav S."/>
            <person name="Young G."/>
            <person name="Yu Q."/>
            <person name="Zembek L."/>
            <person name="Zhong D."/>
            <person name="Zimmer A."/>
            <person name="Zwirko Z."/>
            <person name="Jaffe D.B."/>
            <person name="Alvarez P."/>
            <person name="Brockman W."/>
            <person name="Butler J."/>
            <person name="Chin C."/>
            <person name="Gnerre S."/>
            <person name="Grabherr M."/>
            <person name="Kleber M."/>
            <person name="Mauceli E."/>
            <person name="MacCallum I."/>
        </authorList>
    </citation>
    <scope>NUCLEOTIDE SEQUENCE [LARGE SCALE GENOMIC DNA]</scope>
    <source>
        <strain evidence="3">Tucson 14030-0811.24</strain>
    </source>
</reference>
<dbReference type="SUPFAM" id="SSF56112">
    <property type="entry name" value="Protein kinase-like (PK-like)"/>
    <property type="match status" value="1"/>
</dbReference>
<protein>
    <recommendedName>
        <fullName evidence="1">CHK kinase-like domain-containing protein</fullName>
    </recommendedName>
</protein>
<name>B4MZT7_DROWI</name>
<dbReference type="PANTHER" id="PTHR11012">
    <property type="entry name" value="PROTEIN KINASE-LIKE DOMAIN-CONTAINING"/>
    <property type="match status" value="1"/>
</dbReference>
<gene>
    <name evidence="2" type="primary">Dwil\GK24716</name>
    <name evidence="2" type="ORF">Dwil_GK24716</name>
</gene>
<dbReference type="SMART" id="SM00587">
    <property type="entry name" value="CHK"/>
    <property type="match status" value="1"/>
</dbReference>
<sequence length="392" mass="46184">MNLLNLDELLLIAQRTLEQKDVLILDSQLNRGSNDLLGYMGEYYKLNLNVQTRGDAIRNYNLIYFVKSLPYQNEPQKAECERKGVFPKESLIYAKILPNIQKYGTKKLFPKCYYCRQDVIVLEDLGQNYRHLNASTDSDSLDCCKLILEHLSELHACSIAWEEKENISIDQLYGEDLNELLLSRDNSWFMTGLKGIIFLAQRHPDYQDEWSQKFIKEKLYDILLKTEEFAKPSKYLRNSFCHRDAWQRNIFFKFPSTEDQTSPSSCCLVDFQLAKYCSPCLDVLFVLYMVVSAEQRKDVNEDCLEHYFNSLQSHFQRLGLPRDLVTRQRFLDECEQMRLAGLLIFDYYLNEDRSGLYLKVIKEQPGYEQIIMTPIKELLEYILKTKQSEIMP</sequence>
<dbReference type="eggNOG" id="ENOG502SF49">
    <property type="taxonomic scope" value="Eukaryota"/>
</dbReference>
<dbReference type="Gene3D" id="3.90.1200.10">
    <property type="match status" value="1"/>
</dbReference>
<dbReference type="Pfam" id="PF02958">
    <property type="entry name" value="EcKL"/>
    <property type="match status" value="1"/>
</dbReference>
<dbReference type="STRING" id="7260.B4MZT7"/>
<evidence type="ECO:0000313" key="3">
    <source>
        <dbReference type="Proteomes" id="UP000007798"/>
    </source>
</evidence>
<proteinExistence type="predicted"/>
<dbReference type="EMBL" id="CH963920">
    <property type="protein sequence ID" value="EDW77872.2"/>
    <property type="molecule type" value="Genomic_DNA"/>
</dbReference>
<dbReference type="InterPro" id="IPR011009">
    <property type="entry name" value="Kinase-like_dom_sf"/>
</dbReference>
<dbReference type="InParanoid" id="B4MZT7"/>
<dbReference type="InterPro" id="IPR015897">
    <property type="entry name" value="CHK_kinase-like"/>
</dbReference>
<evidence type="ECO:0000259" key="1">
    <source>
        <dbReference type="SMART" id="SM00587"/>
    </source>
</evidence>
<evidence type="ECO:0000313" key="2">
    <source>
        <dbReference type="EMBL" id="EDW77872.2"/>
    </source>
</evidence>
<dbReference type="InterPro" id="IPR004119">
    <property type="entry name" value="EcKL"/>
</dbReference>